<name>A0A402A089_9CHLR</name>
<comment type="caution">
    <text evidence="2">The sequence shown here is derived from an EMBL/GenBank/DDBJ whole genome shotgun (WGS) entry which is preliminary data.</text>
</comment>
<feature type="region of interest" description="Disordered" evidence="1">
    <location>
        <begin position="94"/>
        <end position="116"/>
    </location>
</feature>
<evidence type="ECO:0000256" key="1">
    <source>
        <dbReference type="SAM" id="MobiDB-lite"/>
    </source>
</evidence>
<evidence type="ECO:0000313" key="2">
    <source>
        <dbReference type="EMBL" id="GCE12560.1"/>
    </source>
</evidence>
<keyword evidence="3" id="KW-1185">Reference proteome</keyword>
<sequence length="116" mass="12429">MNNFLKGVLFGVGIGLLVAPLRGEETRKLIGERVGELRGYIPENEQLDVYRQQITDRVSQTAGSLKDYAQQAATTVKSSANNLGDIAQNAASTVKKSSSDVVDTTKSTLNSTPSNN</sequence>
<dbReference type="Gene3D" id="1.20.120.20">
    <property type="entry name" value="Apolipoprotein"/>
    <property type="match status" value="1"/>
</dbReference>
<gene>
    <name evidence="2" type="ORF">KTT_24190</name>
</gene>
<dbReference type="Proteomes" id="UP000287352">
    <property type="component" value="Unassembled WGS sequence"/>
</dbReference>
<reference evidence="3" key="1">
    <citation type="submission" date="2018-12" db="EMBL/GenBank/DDBJ databases">
        <title>Tengunoibacter tsumagoiensis gen. nov., sp. nov., Dictyobacter kobayashii sp. nov., D. alpinus sp. nov., and D. joshuensis sp. nov. and description of Dictyobacteraceae fam. nov. within the order Ktedonobacterales isolated from Tengu-no-mugimeshi.</title>
        <authorList>
            <person name="Wang C.M."/>
            <person name="Zheng Y."/>
            <person name="Sakai Y."/>
            <person name="Toyoda A."/>
            <person name="Minakuchi Y."/>
            <person name="Abe K."/>
            <person name="Yokota A."/>
            <person name="Yabe S."/>
        </authorList>
    </citation>
    <scope>NUCLEOTIDE SEQUENCE [LARGE SCALE GENOMIC DNA]</scope>
    <source>
        <strain evidence="3">Uno3</strain>
    </source>
</reference>
<accession>A0A402A089</accession>
<dbReference type="EMBL" id="BIFR01000001">
    <property type="protein sequence ID" value="GCE12560.1"/>
    <property type="molecule type" value="Genomic_DNA"/>
</dbReference>
<protein>
    <recommendedName>
        <fullName evidence="4">YtxH domain-containing protein</fullName>
    </recommendedName>
</protein>
<feature type="compositionally biased region" description="Low complexity" evidence="1">
    <location>
        <begin position="94"/>
        <end position="108"/>
    </location>
</feature>
<organism evidence="2 3">
    <name type="scientific">Tengunoibacter tsumagoiensis</name>
    <dbReference type="NCBI Taxonomy" id="2014871"/>
    <lineage>
        <taxon>Bacteria</taxon>
        <taxon>Bacillati</taxon>
        <taxon>Chloroflexota</taxon>
        <taxon>Ktedonobacteria</taxon>
        <taxon>Ktedonobacterales</taxon>
        <taxon>Dictyobacteraceae</taxon>
        <taxon>Tengunoibacter</taxon>
    </lineage>
</organism>
<proteinExistence type="predicted"/>
<evidence type="ECO:0000313" key="3">
    <source>
        <dbReference type="Proteomes" id="UP000287352"/>
    </source>
</evidence>
<dbReference type="RefSeq" id="WP_126580168.1">
    <property type="nucleotide sequence ID" value="NZ_BIFR01000001.1"/>
</dbReference>
<dbReference type="OrthoDB" id="164496at2"/>
<dbReference type="AlphaFoldDB" id="A0A402A089"/>
<evidence type="ECO:0008006" key="4">
    <source>
        <dbReference type="Google" id="ProtNLM"/>
    </source>
</evidence>